<keyword evidence="3" id="KW-1185">Reference proteome</keyword>
<evidence type="ECO:0000313" key="3">
    <source>
        <dbReference type="Proteomes" id="UP000326852"/>
    </source>
</evidence>
<proteinExistence type="predicted"/>
<comment type="caution">
    <text evidence="2">The sequence shown here is derived from an EMBL/GenBank/DDBJ whole genome shotgun (WGS) entry which is preliminary data.</text>
</comment>
<feature type="region of interest" description="Disordered" evidence="1">
    <location>
        <begin position="1"/>
        <end position="29"/>
    </location>
</feature>
<evidence type="ECO:0000313" key="2">
    <source>
        <dbReference type="EMBL" id="KAD3632882.1"/>
    </source>
</evidence>
<dbReference type="AlphaFoldDB" id="A0A5N6MH92"/>
<feature type="compositionally biased region" description="Basic and acidic residues" evidence="1">
    <location>
        <begin position="19"/>
        <end position="29"/>
    </location>
</feature>
<feature type="region of interest" description="Disordered" evidence="1">
    <location>
        <begin position="41"/>
        <end position="61"/>
    </location>
</feature>
<reference evidence="2 3" key="1">
    <citation type="submission" date="2019-08" db="EMBL/GenBank/DDBJ databases">
        <title>Arthrobacter sp. nov., isolated from plateau pika and Tibetan wild ass.</title>
        <authorList>
            <person name="Ge Y."/>
        </authorList>
    </citation>
    <scope>NUCLEOTIDE SEQUENCE [LARGE SCALE GENOMIC DNA]</scope>
    <source>
        <strain evidence="2 3">785</strain>
    </source>
</reference>
<dbReference type="EMBL" id="VTFX01000004">
    <property type="protein sequence ID" value="KAD3632882.1"/>
    <property type="molecule type" value="Genomic_DNA"/>
</dbReference>
<sequence>MTTAALPLAHGGKAPRPADQPERDRDRERVQIRAARLRLTTDRKLGKPTPDWVRKLADRPL</sequence>
<dbReference type="RefSeq" id="WP_146362032.1">
    <property type="nucleotide sequence ID" value="NZ_VOAL01000003.1"/>
</dbReference>
<evidence type="ECO:0000256" key="1">
    <source>
        <dbReference type="SAM" id="MobiDB-lite"/>
    </source>
</evidence>
<organism evidence="2 3">
    <name type="scientific">Arthrobacter yangruifuii</name>
    <dbReference type="NCBI Taxonomy" id="2606616"/>
    <lineage>
        <taxon>Bacteria</taxon>
        <taxon>Bacillati</taxon>
        <taxon>Actinomycetota</taxon>
        <taxon>Actinomycetes</taxon>
        <taxon>Micrococcales</taxon>
        <taxon>Micrococcaceae</taxon>
        <taxon>Arthrobacter</taxon>
    </lineage>
</organism>
<feature type="compositionally biased region" description="Basic and acidic residues" evidence="1">
    <location>
        <begin position="52"/>
        <end position="61"/>
    </location>
</feature>
<accession>A0A5N6MH92</accession>
<gene>
    <name evidence="2" type="ORF">GD627_08465</name>
</gene>
<dbReference type="OrthoDB" id="4950902at2"/>
<protein>
    <submittedName>
        <fullName evidence="2">Uncharacterized protein</fullName>
    </submittedName>
</protein>
<name>A0A5N6MH92_9MICC</name>
<dbReference type="Proteomes" id="UP000326852">
    <property type="component" value="Unassembled WGS sequence"/>
</dbReference>